<keyword evidence="8" id="KW-1185">Reference proteome</keyword>
<evidence type="ECO:0000256" key="4">
    <source>
        <dbReference type="ARBA" id="ARBA00023136"/>
    </source>
</evidence>
<dbReference type="Pfam" id="PF01061">
    <property type="entry name" value="ABC2_membrane"/>
    <property type="match status" value="1"/>
</dbReference>
<evidence type="ECO:0000256" key="3">
    <source>
        <dbReference type="ARBA" id="ARBA00022989"/>
    </source>
</evidence>
<feature type="domain" description="ABC transmembrane type-2" evidence="6">
    <location>
        <begin position="24"/>
        <end position="253"/>
    </location>
</feature>
<reference evidence="7 8" key="1">
    <citation type="journal article" date="2017" name="Nat. Commun.">
        <title>'ARMAN' archaea depend on association with euryarchaeal host in culture and in situ.</title>
        <authorList>
            <person name="Golyshina O."/>
            <person name="Toshchakov S."/>
            <person name="Makarova K."/>
            <person name="Gavrilov S."/>
            <person name="Korzhenkov A."/>
            <person name="La Cono V."/>
            <person name="Arcadi E."/>
            <person name="Nechitaylo T."/>
            <person name="Ferrer M."/>
            <person name="Kublanov I."/>
            <person name="Wolf Y."/>
            <person name="Yakimov M."/>
            <person name="Golyshin P."/>
            <person name="Slesarev A."/>
            <person name="Kozyavkin S."/>
        </authorList>
    </citation>
    <scope>NUCLEOTIDE SEQUENCE [LARGE SCALE GENOMIC DNA]</scope>
    <source>
        <strain evidence="7 8">Mia14</strain>
    </source>
</reference>
<protein>
    <submittedName>
        <fullName evidence="7">DrugE1 family ABC transporter permease</fullName>
    </submittedName>
</protein>
<keyword evidence="3 5" id="KW-1133">Transmembrane helix</keyword>
<keyword evidence="2 5" id="KW-0812">Transmembrane</keyword>
<evidence type="ECO:0000313" key="7">
    <source>
        <dbReference type="EMBL" id="ASI13959.1"/>
    </source>
</evidence>
<dbReference type="PANTHER" id="PTHR43229:SF2">
    <property type="entry name" value="NODULATION PROTEIN J"/>
    <property type="match status" value="1"/>
</dbReference>
<dbReference type="AlphaFoldDB" id="A0A218NNB4"/>
<dbReference type="OrthoDB" id="147058at2157"/>
<dbReference type="InterPro" id="IPR013525">
    <property type="entry name" value="ABC2_TM"/>
</dbReference>
<dbReference type="PANTHER" id="PTHR43229">
    <property type="entry name" value="NODULATION PROTEIN J"/>
    <property type="match status" value="1"/>
</dbReference>
<dbReference type="GO" id="GO:0140359">
    <property type="term" value="F:ABC-type transporter activity"/>
    <property type="evidence" value="ECO:0007669"/>
    <property type="project" value="InterPro"/>
</dbReference>
<dbReference type="EMBL" id="CP019964">
    <property type="protein sequence ID" value="ASI13959.1"/>
    <property type="molecule type" value="Genomic_DNA"/>
</dbReference>
<feature type="transmembrane region" description="Helical" evidence="5">
    <location>
        <begin position="62"/>
        <end position="85"/>
    </location>
</feature>
<dbReference type="InterPro" id="IPR047817">
    <property type="entry name" value="ABC2_TM_bact-type"/>
</dbReference>
<organism evidence="7 8">
    <name type="scientific">Candidatus Mancarchaeum acidiphilum</name>
    <dbReference type="NCBI Taxonomy" id="1920749"/>
    <lineage>
        <taxon>Archaea</taxon>
        <taxon>Candidatus Micrarchaeota</taxon>
        <taxon>Candidatus Mancarchaeum</taxon>
    </lineage>
</organism>
<dbReference type="RefSeq" id="WP_088820223.1">
    <property type="nucleotide sequence ID" value="NZ_CP019964.1"/>
</dbReference>
<proteinExistence type="predicted"/>
<dbReference type="PROSITE" id="PS51012">
    <property type="entry name" value="ABC_TM2"/>
    <property type="match status" value="1"/>
</dbReference>
<evidence type="ECO:0000313" key="8">
    <source>
        <dbReference type="Proteomes" id="UP000197679"/>
    </source>
</evidence>
<accession>A0A218NNB4</accession>
<dbReference type="KEGG" id="marh:Mia14_0656"/>
<feature type="transmembrane region" description="Helical" evidence="5">
    <location>
        <begin position="26"/>
        <end position="50"/>
    </location>
</feature>
<evidence type="ECO:0000256" key="5">
    <source>
        <dbReference type="SAM" id="Phobius"/>
    </source>
</evidence>
<feature type="transmembrane region" description="Helical" evidence="5">
    <location>
        <begin position="218"/>
        <end position="251"/>
    </location>
</feature>
<dbReference type="InterPro" id="IPR000412">
    <property type="entry name" value="ABC_2_transport"/>
</dbReference>
<gene>
    <name evidence="7" type="ORF">Mia14_0656</name>
</gene>
<evidence type="ECO:0000259" key="6">
    <source>
        <dbReference type="PROSITE" id="PS51012"/>
    </source>
</evidence>
<dbReference type="GO" id="GO:0043190">
    <property type="term" value="C:ATP-binding cassette (ABC) transporter complex"/>
    <property type="evidence" value="ECO:0007669"/>
    <property type="project" value="InterPro"/>
</dbReference>
<dbReference type="GeneID" id="33314209"/>
<dbReference type="PRINTS" id="PR00164">
    <property type="entry name" value="ABC2TRNSPORT"/>
</dbReference>
<evidence type="ECO:0000256" key="1">
    <source>
        <dbReference type="ARBA" id="ARBA00004141"/>
    </source>
</evidence>
<feature type="transmembrane region" description="Helical" evidence="5">
    <location>
        <begin position="106"/>
        <end position="133"/>
    </location>
</feature>
<feature type="transmembrane region" description="Helical" evidence="5">
    <location>
        <begin position="139"/>
        <end position="162"/>
    </location>
</feature>
<dbReference type="PIRSF" id="PIRSF006648">
    <property type="entry name" value="DrrB"/>
    <property type="match status" value="1"/>
</dbReference>
<comment type="subcellular location">
    <subcellularLocation>
        <location evidence="1">Membrane</location>
        <topology evidence="1">Multi-pass membrane protein</topology>
    </subcellularLocation>
</comment>
<dbReference type="Proteomes" id="UP000197679">
    <property type="component" value="Chromosome"/>
</dbReference>
<evidence type="ECO:0000256" key="2">
    <source>
        <dbReference type="ARBA" id="ARBA00022692"/>
    </source>
</evidence>
<dbReference type="InterPro" id="IPR051784">
    <property type="entry name" value="Nod_factor_ABC_transporter"/>
</dbReference>
<keyword evidence="4 5" id="KW-0472">Membrane</keyword>
<feature type="transmembrane region" description="Helical" evidence="5">
    <location>
        <begin position="174"/>
        <end position="198"/>
    </location>
</feature>
<sequence length="256" mass="27799">MNRDISVIYVLWLRAMKRFIRSPSQIIGSIAMPVLFLLFLDAGFGSLAAFLHLPPGVSYIDFLVPGIVGMSMLFAATTSGISLLWDKQFGFLKEVMVAPVRRVSIVLGRVLGGLSTAIIQSTLLIIIALFIGFKLPSVLGILITYGFMVLIGIVFICLGLIIASFMKDMQGFGLILNLLIFPLFFLSGAIYPITVLPTFVKYITYFNPLTYGVDGMRFALIGISVFPGYVDAIVLGIIAIAMLILGAIAFAKGKIV</sequence>
<name>A0A218NNB4_9ARCH</name>